<dbReference type="Proteomes" id="UP000595663">
    <property type="component" value="Chromosome"/>
</dbReference>
<evidence type="ECO:0000313" key="4">
    <source>
        <dbReference type="EMBL" id="BBB26184.1"/>
    </source>
</evidence>
<evidence type="ECO:0000313" key="5">
    <source>
        <dbReference type="Proteomes" id="UP000595663"/>
    </source>
</evidence>
<dbReference type="Gene3D" id="3.10.129.10">
    <property type="entry name" value="Hotdog Thioesterase"/>
    <property type="match status" value="1"/>
</dbReference>
<dbReference type="GO" id="GO:0061522">
    <property type="term" value="F:1,4-dihydroxy-2-naphthoyl-CoA thioesterase activity"/>
    <property type="evidence" value="ECO:0007669"/>
    <property type="project" value="TreeGrafter"/>
</dbReference>
<dbReference type="PANTHER" id="PTHR43240">
    <property type="entry name" value="1,4-DIHYDROXY-2-NAPHTHOYL-COA THIOESTERASE 1"/>
    <property type="match status" value="1"/>
</dbReference>
<feature type="domain" description="Thioesterase" evidence="3">
    <location>
        <begin position="51"/>
        <end position="127"/>
    </location>
</feature>
<dbReference type="RefSeq" id="WP_019621795.1">
    <property type="nucleotide sequence ID" value="NZ_AP014545.1"/>
</dbReference>
<reference evidence="4 5" key="1">
    <citation type="journal article" date="2008" name="Int. J. Syst. Evol. Microbiol.">
        <title>Amphritea japonica sp. nov. and Amphritea balenae sp. nov., isolated from the sediment adjacent to sperm whale carcasses off Kagoshima, Japan.</title>
        <authorList>
            <person name="Miyazaki M."/>
            <person name="Nogi Y."/>
            <person name="Fujiwara Y."/>
            <person name="Kawato M."/>
            <person name="Nagahama T."/>
            <person name="Kubokawa K."/>
            <person name="Horikoshi K."/>
        </authorList>
    </citation>
    <scope>NUCLEOTIDE SEQUENCE [LARGE SCALE GENOMIC DNA]</scope>
    <source>
        <strain evidence="4 5">ATCC BAA-1530</strain>
    </source>
</reference>
<organism evidence="4 5">
    <name type="scientific">Amphritea japonica ATCC BAA-1530</name>
    <dbReference type="NCBI Taxonomy" id="1278309"/>
    <lineage>
        <taxon>Bacteria</taxon>
        <taxon>Pseudomonadati</taxon>
        <taxon>Pseudomonadota</taxon>
        <taxon>Gammaproteobacteria</taxon>
        <taxon>Oceanospirillales</taxon>
        <taxon>Oceanospirillaceae</taxon>
        <taxon>Amphritea</taxon>
    </lineage>
</organism>
<sequence>MPIWKTEMSVDQLQSFVKNTLVDHLGIEITEIGPDYVCASMPVDTRTHQPMGLLHGGASVVLAETLGSVAAQLAAEPGHACVGLEVNANHLSGISTGYVYGKASPIHIGRSTQVWDIRIKDENGKAICISRLTMSVLSNRLLT</sequence>
<dbReference type="KEGG" id="ajp:AMJAP_1589"/>
<keyword evidence="5" id="KW-1185">Reference proteome</keyword>
<dbReference type="SUPFAM" id="SSF54637">
    <property type="entry name" value="Thioesterase/thiol ester dehydrase-isomerase"/>
    <property type="match status" value="1"/>
</dbReference>
<accession>A0A7R6P596</accession>
<dbReference type="InterPro" id="IPR029069">
    <property type="entry name" value="HotDog_dom_sf"/>
</dbReference>
<dbReference type="PANTHER" id="PTHR43240:SF5">
    <property type="entry name" value="1,4-DIHYDROXY-2-NAPHTHOYL-COA THIOESTERASE 1"/>
    <property type="match status" value="1"/>
</dbReference>
<dbReference type="AlphaFoldDB" id="A0A7R6P596"/>
<gene>
    <name evidence="4" type="ORF">AMJAP_1589</name>
</gene>
<protein>
    <submittedName>
        <fullName evidence="4">Esterase</fullName>
    </submittedName>
</protein>
<dbReference type="NCBIfam" id="TIGR00369">
    <property type="entry name" value="unchar_dom_1"/>
    <property type="match status" value="1"/>
</dbReference>
<evidence type="ECO:0000259" key="3">
    <source>
        <dbReference type="Pfam" id="PF03061"/>
    </source>
</evidence>
<dbReference type="InterPro" id="IPR006683">
    <property type="entry name" value="Thioestr_dom"/>
</dbReference>
<keyword evidence="2" id="KW-0378">Hydrolase</keyword>
<evidence type="ECO:0000256" key="1">
    <source>
        <dbReference type="ARBA" id="ARBA00008324"/>
    </source>
</evidence>
<comment type="similarity">
    <text evidence="1">Belongs to the thioesterase PaaI family.</text>
</comment>
<dbReference type="OrthoDB" id="9798208at2"/>
<evidence type="ECO:0000256" key="2">
    <source>
        <dbReference type="ARBA" id="ARBA00022801"/>
    </source>
</evidence>
<dbReference type="EMBL" id="AP014545">
    <property type="protein sequence ID" value="BBB26184.1"/>
    <property type="molecule type" value="Genomic_DNA"/>
</dbReference>
<proteinExistence type="inferred from homology"/>
<dbReference type="Pfam" id="PF03061">
    <property type="entry name" value="4HBT"/>
    <property type="match status" value="1"/>
</dbReference>
<dbReference type="GO" id="GO:0005829">
    <property type="term" value="C:cytosol"/>
    <property type="evidence" value="ECO:0007669"/>
    <property type="project" value="TreeGrafter"/>
</dbReference>
<name>A0A7R6P596_9GAMM</name>
<dbReference type="InterPro" id="IPR003736">
    <property type="entry name" value="PAAI_dom"/>
</dbReference>
<dbReference type="CDD" id="cd03443">
    <property type="entry name" value="PaaI_thioesterase"/>
    <property type="match status" value="1"/>
</dbReference>